<dbReference type="InterPro" id="IPR003682">
    <property type="entry name" value="rRNA_ssu_MeTfrase_G"/>
</dbReference>
<dbReference type="EMBL" id="UOFY01000061">
    <property type="protein sequence ID" value="VAX11019.1"/>
    <property type="molecule type" value="Genomic_DNA"/>
</dbReference>
<dbReference type="PANTHER" id="PTHR31760:SF0">
    <property type="entry name" value="S-ADENOSYL-L-METHIONINE-DEPENDENT METHYLTRANSFERASES SUPERFAMILY PROTEIN"/>
    <property type="match status" value="1"/>
</dbReference>
<reference evidence="4" key="1">
    <citation type="submission" date="2018-06" db="EMBL/GenBank/DDBJ databases">
        <authorList>
            <person name="Zhirakovskaya E."/>
        </authorList>
    </citation>
    <scope>NUCLEOTIDE SEQUENCE</scope>
</reference>
<organism evidence="4">
    <name type="scientific">hydrothermal vent metagenome</name>
    <dbReference type="NCBI Taxonomy" id="652676"/>
    <lineage>
        <taxon>unclassified sequences</taxon>
        <taxon>metagenomes</taxon>
        <taxon>ecological metagenomes</taxon>
    </lineage>
</organism>
<dbReference type="HAMAP" id="MF_00074">
    <property type="entry name" value="16SrRNA_methyltr_G"/>
    <property type="match status" value="1"/>
</dbReference>
<evidence type="ECO:0000256" key="3">
    <source>
        <dbReference type="ARBA" id="ARBA00022679"/>
    </source>
</evidence>
<dbReference type="NCBIfam" id="TIGR00138">
    <property type="entry name" value="rsmG_gidB"/>
    <property type="match status" value="1"/>
</dbReference>
<dbReference type="PANTHER" id="PTHR31760">
    <property type="entry name" value="S-ADENOSYL-L-METHIONINE-DEPENDENT METHYLTRANSFERASES SUPERFAMILY PROTEIN"/>
    <property type="match status" value="1"/>
</dbReference>
<sequence length="212" mass="23266">MEYSLAGELAQGLDSLGLNLDKATQEKLLAFLDLLAKWNRSYNLTAVRKPAQMLVRHLFDSLVIHPHLHGSQVLDVGTGAGLPGIPLALVCPQYHFTLLDSNSKKTRFVTQAVAELGLDNVTVVQSRVEVFAPPVKFDTIVSRAYSSLAEFVSGVEHLLAIDGVLMAMKGVYPATELTELPKPYTLAKNIELRVPLLDAERNLLIIKKIDPL</sequence>
<dbReference type="SUPFAM" id="SSF53335">
    <property type="entry name" value="S-adenosyl-L-methionine-dependent methyltransferases"/>
    <property type="match status" value="1"/>
</dbReference>
<accession>A0A3B1AY59</accession>
<dbReference type="EC" id="2.1.1.170" evidence="4"/>
<keyword evidence="2" id="KW-0698">rRNA processing</keyword>
<dbReference type="Gene3D" id="3.40.50.150">
    <property type="entry name" value="Vaccinia Virus protein VP39"/>
    <property type="match status" value="1"/>
</dbReference>
<dbReference type="GO" id="GO:0070043">
    <property type="term" value="F:rRNA (guanine-N7-)-methyltransferase activity"/>
    <property type="evidence" value="ECO:0007669"/>
    <property type="project" value="TreeGrafter"/>
</dbReference>
<evidence type="ECO:0000313" key="4">
    <source>
        <dbReference type="EMBL" id="VAX11019.1"/>
    </source>
</evidence>
<dbReference type="Pfam" id="PF02527">
    <property type="entry name" value="GidB"/>
    <property type="match status" value="1"/>
</dbReference>
<dbReference type="GO" id="GO:0005829">
    <property type="term" value="C:cytosol"/>
    <property type="evidence" value="ECO:0007669"/>
    <property type="project" value="TreeGrafter"/>
</dbReference>
<dbReference type="PIRSF" id="PIRSF003078">
    <property type="entry name" value="GidB"/>
    <property type="match status" value="1"/>
</dbReference>
<proteinExistence type="inferred from homology"/>
<keyword evidence="1" id="KW-0963">Cytoplasm</keyword>
<evidence type="ECO:0000256" key="2">
    <source>
        <dbReference type="ARBA" id="ARBA00022552"/>
    </source>
</evidence>
<dbReference type="InterPro" id="IPR029063">
    <property type="entry name" value="SAM-dependent_MTases_sf"/>
</dbReference>
<gene>
    <name evidence="4" type="ORF">MNBD_GAMMA25-2236</name>
</gene>
<dbReference type="AlphaFoldDB" id="A0A3B1AY59"/>
<protein>
    <submittedName>
        <fullName evidence="4">16S rRNA (Guanine(527)-N(7))-methyltransferase</fullName>
        <ecNumber evidence="4">2.1.1.170</ecNumber>
    </submittedName>
</protein>
<dbReference type="CDD" id="cd02440">
    <property type="entry name" value="AdoMet_MTases"/>
    <property type="match status" value="1"/>
</dbReference>
<evidence type="ECO:0000256" key="1">
    <source>
        <dbReference type="ARBA" id="ARBA00022490"/>
    </source>
</evidence>
<keyword evidence="3 4" id="KW-0808">Transferase</keyword>
<keyword evidence="4" id="KW-0489">Methyltransferase</keyword>
<name>A0A3B1AY59_9ZZZZ</name>